<dbReference type="PANTHER" id="PTHR43669">
    <property type="entry name" value="5-KETO-D-GLUCONATE 5-REDUCTASE"/>
    <property type="match status" value="1"/>
</dbReference>
<dbReference type="InParanoid" id="E3IXV7"/>
<sequence length="280" mass="29578">MNEGTGATPGTVVITGGGTGIGQAAAQKFAVLGWRVVVGGRREAKLAETAALVEKEGGSCLTHRLDVTDGESVERFFDAAEATFGTVTAVVSNAANARYGPLEDFSPDEIHREVATKLVGGLYVAGRAIRGLRAAGVGGDILFMTSLAGAQPWPLHLPYAAASAGLEHAARTLRMELEGTGIRVTTLRCGETMGTDFSTTERESGRIQSANELWFRRGLLRHTGLMTPARVADAIVAAITLPADYQYDNLTVIPTAPVGDLPHSHEEWGAAMMERYLPSS</sequence>
<dbReference type="OrthoDB" id="9775296at2"/>
<dbReference type="KEGG" id="fri:FraEuI1c_3403"/>
<evidence type="ECO:0000313" key="4">
    <source>
        <dbReference type="EMBL" id="ADP81412.1"/>
    </source>
</evidence>
<evidence type="ECO:0000313" key="5">
    <source>
        <dbReference type="Proteomes" id="UP000002484"/>
    </source>
</evidence>
<dbReference type="Pfam" id="PF00106">
    <property type="entry name" value="adh_short"/>
    <property type="match status" value="1"/>
</dbReference>
<dbReference type="EMBL" id="CP002299">
    <property type="protein sequence ID" value="ADP81412.1"/>
    <property type="molecule type" value="Genomic_DNA"/>
</dbReference>
<reference evidence="4 5" key="1">
    <citation type="submission" date="2010-10" db="EMBL/GenBank/DDBJ databases">
        <title>Complete sequence of Frankia sp. EuI1c.</title>
        <authorList>
            <consortium name="US DOE Joint Genome Institute"/>
            <person name="Lucas S."/>
            <person name="Copeland A."/>
            <person name="Lapidus A."/>
            <person name="Cheng J.-F."/>
            <person name="Bruce D."/>
            <person name="Goodwin L."/>
            <person name="Pitluck S."/>
            <person name="Chertkov O."/>
            <person name="Detter J.C."/>
            <person name="Han C."/>
            <person name="Tapia R."/>
            <person name="Land M."/>
            <person name="Hauser L."/>
            <person name="Jeffries C."/>
            <person name="Kyrpides N."/>
            <person name="Ivanova N."/>
            <person name="Mikhailova N."/>
            <person name="Beauchemin N."/>
            <person name="Sen A."/>
            <person name="Sur S.A."/>
            <person name="Gtari M."/>
            <person name="Wall L."/>
            <person name="Tisa L."/>
            <person name="Woyke T."/>
        </authorList>
    </citation>
    <scope>NUCLEOTIDE SEQUENCE [LARGE SCALE GENOMIC DNA]</scope>
    <source>
        <strain evidence="5">DSM 45817 / CECT 9037 / EuI1c</strain>
    </source>
</reference>
<evidence type="ECO:0000259" key="3">
    <source>
        <dbReference type="SMART" id="SM00822"/>
    </source>
</evidence>
<dbReference type="GO" id="GO:0016491">
    <property type="term" value="F:oxidoreductase activity"/>
    <property type="evidence" value="ECO:0007669"/>
    <property type="project" value="UniProtKB-KW"/>
</dbReference>
<dbReference type="CDD" id="cd05233">
    <property type="entry name" value="SDR_c"/>
    <property type="match status" value="1"/>
</dbReference>
<gene>
    <name evidence="4" type="ordered locus">FraEuI1c_3403</name>
</gene>
<keyword evidence="2" id="KW-0560">Oxidoreductase</keyword>
<protein>
    <submittedName>
        <fullName evidence="4">Short-chain dehydrogenase/reductase SDR</fullName>
    </submittedName>
</protein>
<dbReference type="RefSeq" id="WP_013424530.1">
    <property type="nucleotide sequence ID" value="NC_014666.1"/>
</dbReference>
<dbReference type="SMART" id="SM00822">
    <property type="entry name" value="PKS_KR"/>
    <property type="match status" value="1"/>
</dbReference>
<dbReference type="Gene3D" id="3.40.50.720">
    <property type="entry name" value="NAD(P)-binding Rossmann-like Domain"/>
    <property type="match status" value="1"/>
</dbReference>
<dbReference type="PANTHER" id="PTHR43669:SF3">
    <property type="entry name" value="ALCOHOL DEHYDROGENASE, PUTATIVE (AFU_ORTHOLOGUE AFUA_3G03445)-RELATED"/>
    <property type="match status" value="1"/>
</dbReference>
<dbReference type="STRING" id="298654.FraEuI1c_3403"/>
<dbReference type="InterPro" id="IPR036291">
    <property type="entry name" value="NAD(P)-bd_dom_sf"/>
</dbReference>
<dbReference type="AlphaFoldDB" id="E3IXV7"/>
<dbReference type="InterPro" id="IPR002347">
    <property type="entry name" value="SDR_fam"/>
</dbReference>
<dbReference type="HOGENOM" id="CLU_010194_2_10_11"/>
<dbReference type="SUPFAM" id="SSF51735">
    <property type="entry name" value="NAD(P)-binding Rossmann-fold domains"/>
    <property type="match status" value="1"/>
</dbReference>
<comment type="similarity">
    <text evidence="1">Belongs to the short-chain dehydrogenases/reductases (SDR) family.</text>
</comment>
<evidence type="ECO:0000256" key="2">
    <source>
        <dbReference type="ARBA" id="ARBA00023002"/>
    </source>
</evidence>
<dbReference type="Proteomes" id="UP000002484">
    <property type="component" value="Chromosome"/>
</dbReference>
<accession>E3IXV7</accession>
<feature type="domain" description="Ketoreductase" evidence="3">
    <location>
        <begin position="10"/>
        <end position="196"/>
    </location>
</feature>
<dbReference type="eggNOG" id="COG4221">
    <property type="taxonomic scope" value="Bacteria"/>
</dbReference>
<evidence type="ECO:0000256" key="1">
    <source>
        <dbReference type="ARBA" id="ARBA00006484"/>
    </source>
</evidence>
<dbReference type="PRINTS" id="PR00081">
    <property type="entry name" value="GDHRDH"/>
</dbReference>
<keyword evidence="5" id="KW-1185">Reference proteome</keyword>
<organism evidence="4 5">
    <name type="scientific">Pseudofrankia inefficax (strain DSM 45817 / CECT 9037 / DDB 130130 / EuI1c)</name>
    <name type="common">Frankia inefficax</name>
    <dbReference type="NCBI Taxonomy" id="298654"/>
    <lineage>
        <taxon>Bacteria</taxon>
        <taxon>Bacillati</taxon>
        <taxon>Actinomycetota</taxon>
        <taxon>Actinomycetes</taxon>
        <taxon>Frankiales</taxon>
        <taxon>Frankiaceae</taxon>
        <taxon>Pseudofrankia</taxon>
    </lineage>
</organism>
<dbReference type="InterPro" id="IPR057326">
    <property type="entry name" value="KR_dom"/>
</dbReference>
<proteinExistence type="inferred from homology"/>
<name>E3IXV7_PSEI1</name>